<dbReference type="RefSeq" id="WP_336483591.1">
    <property type="nucleotide sequence ID" value="NZ_JBAWSV010000007.1"/>
</dbReference>
<organism evidence="2 3">
    <name type="scientific">Bacillus yunxiaonensis</name>
    <dbReference type="NCBI Taxonomy" id="3127665"/>
    <lineage>
        <taxon>Bacteria</taxon>
        <taxon>Bacillati</taxon>
        <taxon>Bacillota</taxon>
        <taxon>Bacilli</taxon>
        <taxon>Bacillales</taxon>
        <taxon>Bacillaceae</taxon>
        <taxon>Bacillus</taxon>
    </lineage>
</organism>
<dbReference type="Pfam" id="PF12867">
    <property type="entry name" value="DinB_2"/>
    <property type="match status" value="1"/>
</dbReference>
<feature type="domain" description="DinB-like" evidence="1">
    <location>
        <begin position="14"/>
        <end position="164"/>
    </location>
</feature>
<reference evidence="2 3" key="1">
    <citation type="submission" date="2024-01" db="EMBL/GenBank/DDBJ databases">
        <title>Seven novel Bacillus-like species.</title>
        <authorList>
            <person name="Liu G."/>
        </authorList>
    </citation>
    <scope>NUCLEOTIDE SEQUENCE [LARGE SCALE GENOMIC DNA]</scope>
    <source>
        <strain evidence="2 3">FJAT-53711</strain>
    </source>
</reference>
<sequence>MKTSTVLEKFEELATYYIKELEKYPLELFIQKPSDEEWSLGQMYNHLILSAFHMQIAAIEKCANKTAAIGGDKTDAGEKIYAMGAFPPIQIKVPAHPAYTPNNPTNKEDMKQGLLQLIEKMKEIEPKLSAIPNDYKIEHPRLGYLNATEWFQLIHMHFQHHLRQKERLDLLHVNG</sequence>
<name>A0ABU8FZV0_9BACI</name>
<dbReference type="InterPro" id="IPR034660">
    <property type="entry name" value="DinB/YfiT-like"/>
</dbReference>
<proteinExistence type="predicted"/>
<evidence type="ECO:0000313" key="2">
    <source>
        <dbReference type="EMBL" id="MEI4831525.1"/>
    </source>
</evidence>
<accession>A0ABU8FZV0</accession>
<dbReference type="EMBL" id="JBAWSV010000007">
    <property type="protein sequence ID" value="MEI4831525.1"/>
    <property type="molecule type" value="Genomic_DNA"/>
</dbReference>
<evidence type="ECO:0000259" key="1">
    <source>
        <dbReference type="Pfam" id="PF12867"/>
    </source>
</evidence>
<dbReference type="SUPFAM" id="SSF109854">
    <property type="entry name" value="DinB/YfiT-like putative metalloenzymes"/>
    <property type="match status" value="1"/>
</dbReference>
<comment type="caution">
    <text evidence="2">The sequence shown here is derived from an EMBL/GenBank/DDBJ whole genome shotgun (WGS) entry which is preliminary data.</text>
</comment>
<keyword evidence="3" id="KW-1185">Reference proteome</keyword>
<dbReference type="Proteomes" id="UP001367922">
    <property type="component" value="Unassembled WGS sequence"/>
</dbReference>
<evidence type="ECO:0000313" key="3">
    <source>
        <dbReference type="Proteomes" id="UP001367922"/>
    </source>
</evidence>
<protein>
    <submittedName>
        <fullName evidence="2">DinB family protein</fullName>
    </submittedName>
</protein>
<dbReference type="Gene3D" id="1.20.120.450">
    <property type="entry name" value="dinb family like domain"/>
    <property type="match status" value="1"/>
</dbReference>
<gene>
    <name evidence="2" type="ORF">WAX78_19030</name>
</gene>
<dbReference type="InterPro" id="IPR024775">
    <property type="entry name" value="DinB-like"/>
</dbReference>